<dbReference type="FunCoup" id="A0A0P0YA46">
    <property type="interactions" value="1"/>
</dbReference>
<reference evidence="2 3" key="2">
    <citation type="journal article" date="2013" name="Plant Cell Physiol.">
        <title>Rice Annotation Project Database (RAP-DB): an integrative and interactive database for rice genomics.</title>
        <authorList>
            <person name="Sakai H."/>
            <person name="Lee S.S."/>
            <person name="Tanaka T."/>
            <person name="Numa H."/>
            <person name="Kim J."/>
            <person name="Kawahara Y."/>
            <person name="Wakimoto H."/>
            <person name="Yang C.C."/>
            <person name="Iwamoto M."/>
            <person name="Abe T."/>
            <person name="Yamada Y."/>
            <person name="Muto A."/>
            <person name="Inokuchi H."/>
            <person name="Ikemura T."/>
            <person name="Matsumoto T."/>
            <person name="Sasaki T."/>
            <person name="Itoh T."/>
        </authorList>
    </citation>
    <scope>NUCLEOTIDE SEQUENCE [LARGE SCALE GENOMIC DNA]</scope>
    <source>
        <strain evidence="3">cv. Nipponbare</strain>
    </source>
</reference>
<accession>A0A0P0YA46</accession>
<feature type="compositionally biased region" description="Acidic residues" evidence="1">
    <location>
        <begin position="49"/>
        <end position="66"/>
    </location>
</feature>
<dbReference type="PaxDb" id="39947-A0A0P0YA46"/>
<dbReference type="AlphaFoldDB" id="A0A0P0YA46"/>
<sequence length="204" mass="21344">MELEHPAVLPPAWTYVAGEHVEEEVVGGAGEGGLGEDAGGALELGGDGVEADEAGDVLDEDDEEEGVLGGQEVGALGAVEEVPDGDLRQREHGEEVDDEEAADVAPRDGGRVDHQLAAAEHPRRRRDVRRPELERDAGEVEEVDGRAHRGGARGEAAVEADAGVAVGGGDGGEVEEEWVDGDGDDAGHDEEAVHPHQERVLRVE</sequence>
<gene>
    <name evidence="2" type="ordered locus">Os12g0468550</name>
    <name evidence="2" type="ORF">OSNPB_120468550</name>
</gene>
<protein>
    <submittedName>
        <fullName evidence="2">Os12g0468550 protein</fullName>
    </submittedName>
</protein>
<feature type="non-terminal residue" evidence="2">
    <location>
        <position position="1"/>
    </location>
</feature>
<keyword evidence="3" id="KW-1185">Reference proteome</keyword>
<evidence type="ECO:0000256" key="1">
    <source>
        <dbReference type="SAM" id="MobiDB-lite"/>
    </source>
</evidence>
<feature type="region of interest" description="Disordered" evidence="1">
    <location>
        <begin position="27"/>
        <end position="204"/>
    </location>
</feature>
<reference evidence="2 3" key="3">
    <citation type="journal article" date="2013" name="Rice">
        <title>Improvement of the Oryza sativa Nipponbare reference genome using next generation sequence and optical map data.</title>
        <authorList>
            <person name="Kawahara Y."/>
            <person name="de la Bastide M."/>
            <person name="Hamilton J.P."/>
            <person name="Kanamori H."/>
            <person name="McCombie W.R."/>
            <person name="Ouyang S."/>
            <person name="Schwartz D.C."/>
            <person name="Tanaka T."/>
            <person name="Wu J."/>
            <person name="Zhou S."/>
            <person name="Childs K.L."/>
            <person name="Davidson R.M."/>
            <person name="Lin H."/>
            <person name="Quesada-Ocampo L."/>
            <person name="Vaillancourt B."/>
            <person name="Sakai H."/>
            <person name="Lee S.S."/>
            <person name="Kim J."/>
            <person name="Numa H."/>
            <person name="Itoh T."/>
            <person name="Buell C.R."/>
            <person name="Matsumoto T."/>
        </authorList>
    </citation>
    <scope>NUCLEOTIDE SEQUENCE [LARGE SCALE GENOMIC DNA]</scope>
    <source>
        <strain evidence="3">cv. Nipponbare</strain>
    </source>
</reference>
<dbReference type="EMBL" id="AP014968">
    <property type="protein sequence ID" value="BAT17094.1"/>
    <property type="molecule type" value="Genomic_DNA"/>
</dbReference>
<feature type="compositionally biased region" description="Low complexity" evidence="1">
    <location>
        <begin position="154"/>
        <end position="164"/>
    </location>
</feature>
<feature type="compositionally biased region" description="Gly residues" evidence="1">
    <location>
        <begin position="27"/>
        <end position="48"/>
    </location>
</feature>
<feature type="compositionally biased region" description="Basic and acidic residues" evidence="1">
    <location>
        <begin position="129"/>
        <end position="147"/>
    </location>
</feature>
<feature type="compositionally biased region" description="Acidic residues" evidence="1">
    <location>
        <begin position="172"/>
        <end position="184"/>
    </location>
</feature>
<dbReference type="Proteomes" id="UP000059680">
    <property type="component" value="Chromosome 12"/>
</dbReference>
<dbReference type="InParanoid" id="A0A0P0YA46"/>
<evidence type="ECO:0000313" key="3">
    <source>
        <dbReference type="Proteomes" id="UP000059680"/>
    </source>
</evidence>
<reference evidence="3" key="1">
    <citation type="journal article" date="2005" name="Nature">
        <title>The map-based sequence of the rice genome.</title>
        <authorList>
            <consortium name="International rice genome sequencing project (IRGSP)"/>
            <person name="Matsumoto T."/>
            <person name="Wu J."/>
            <person name="Kanamori H."/>
            <person name="Katayose Y."/>
            <person name="Fujisawa M."/>
            <person name="Namiki N."/>
            <person name="Mizuno H."/>
            <person name="Yamamoto K."/>
            <person name="Antonio B.A."/>
            <person name="Baba T."/>
            <person name="Sakata K."/>
            <person name="Nagamura Y."/>
            <person name="Aoki H."/>
            <person name="Arikawa K."/>
            <person name="Arita K."/>
            <person name="Bito T."/>
            <person name="Chiden Y."/>
            <person name="Fujitsuka N."/>
            <person name="Fukunaka R."/>
            <person name="Hamada M."/>
            <person name="Harada C."/>
            <person name="Hayashi A."/>
            <person name="Hijishita S."/>
            <person name="Honda M."/>
            <person name="Hosokawa S."/>
            <person name="Ichikawa Y."/>
            <person name="Idonuma A."/>
            <person name="Iijima M."/>
            <person name="Ikeda M."/>
            <person name="Ikeno M."/>
            <person name="Ito K."/>
            <person name="Ito S."/>
            <person name="Ito T."/>
            <person name="Ito Y."/>
            <person name="Ito Y."/>
            <person name="Iwabuchi A."/>
            <person name="Kamiya K."/>
            <person name="Karasawa W."/>
            <person name="Kurita K."/>
            <person name="Katagiri S."/>
            <person name="Kikuta A."/>
            <person name="Kobayashi H."/>
            <person name="Kobayashi N."/>
            <person name="Machita K."/>
            <person name="Maehara T."/>
            <person name="Masukawa M."/>
            <person name="Mizubayashi T."/>
            <person name="Mukai Y."/>
            <person name="Nagasaki H."/>
            <person name="Nagata Y."/>
            <person name="Naito S."/>
            <person name="Nakashima M."/>
            <person name="Nakama Y."/>
            <person name="Nakamichi Y."/>
            <person name="Nakamura M."/>
            <person name="Meguro A."/>
            <person name="Negishi M."/>
            <person name="Ohta I."/>
            <person name="Ohta T."/>
            <person name="Okamoto M."/>
            <person name="Ono N."/>
            <person name="Saji S."/>
            <person name="Sakaguchi M."/>
            <person name="Sakai K."/>
            <person name="Shibata M."/>
            <person name="Shimokawa T."/>
            <person name="Song J."/>
            <person name="Takazaki Y."/>
            <person name="Terasawa K."/>
            <person name="Tsugane M."/>
            <person name="Tsuji K."/>
            <person name="Ueda S."/>
            <person name="Waki K."/>
            <person name="Yamagata H."/>
            <person name="Yamamoto M."/>
            <person name="Yamamoto S."/>
            <person name="Yamane H."/>
            <person name="Yoshiki S."/>
            <person name="Yoshihara R."/>
            <person name="Yukawa K."/>
            <person name="Zhong H."/>
            <person name="Yano M."/>
            <person name="Yuan Q."/>
            <person name="Ouyang S."/>
            <person name="Liu J."/>
            <person name="Jones K.M."/>
            <person name="Gansberger K."/>
            <person name="Moffat K."/>
            <person name="Hill J."/>
            <person name="Bera J."/>
            <person name="Fadrosh D."/>
            <person name="Jin S."/>
            <person name="Johri S."/>
            <person name="Kim M."/>
            <person name="Overton L."/>
            <person name="Reardon M."/>
            <person name="Tsitrin T."/>
            <person name="Vuong H."/>
            <person name="Weaver B."/>
            <person name="Ciecko A."/>
            <person name="Tallon L."/>
            <person name="Jackson J."/>
            <person name="Pai G."/>
            <person name="Aken S.V."/>
            <person name="Utterback T."/>
            <person name="Reidmuller S."/>
            <person name="Feldblyum T."/>
            <person name="Hsiao J."/>
            <person name="Zismann V."/>
            <person name="Iobst S."/>
            <person name="de Vazeille A.R."/>
            <person name="Buell C.R."/>
            <person name="Ying K."/>
            <person name="Li Y."/>
            <person name="Lu T."/>
            <person name="Huang Y."/>
            <person name="Zhao Q."/>
            <person name="Feng Q."/>
            <person name="Zhang L."/>
            <person name="Zhu J."/>
            <person name="Weng Q."/>
            <person name="Mu J."/>
            <person name="Lu Y."/>
            <person name="Fan D."/>
            <person name="Liu Y."/>
            <person name="Guan J."/>
            <person name="Zhang Y."/>
            <person name="Yu S."/>
            <person name="Liu X."/>
            <person name="Zhang Y."/>
            <person name="Hong G."/>
            <person name="Han B."/>
            <person name="Choisne N."/>
            <person name="Demange N."/>
            <person name="Orjeda G."/>
            <person name="Samain S."/>
            <person name="Cattolico L."/>
            <person name="Pelletier E."/>
            <person name="Couloux A."/>
            <person name="Segurens B."/>
            <person name="Wincker P."/>
            <person name="D'Hont A."/>
            <person name="Scarpelli C."/>
            <person name="Weissenbach J."/>
            <person name="Salanoubat M."/>
            <person name="Quetier F."/>
            <person name="Yu Y."/>
            <person name="Kim H.R."/>
            <person name="Rambo T."/>
            <person name="Currie J."/>
            <person name="Collura K."/>
            <person name="Luo M."/>
            <person name="Yang T."/>
            <person name="Ammiraju J.S.S."/>
            <person name="Engler F."/>
            <person name="Soderlund C."/>
            <person name="Wing R.A."/>
            <person name="Palmer L.E."/>
            <person name="de la Bastide M."/>
            <person name="Spiegel L."/>
            <person name="Nascimento L."/>
            <person name="Zutavern T."/>
            <person name="O'Shaughnessy A."/>
            <person name="Dike S."/>
            <person name="Dedhia N."/>
            <person name="Preston R."/>
            <person name="Balija V."/>
            <person name="McCombie W.R."/>
            <person name="Chow T."/>
            <person name="Chen H."/>
            <person name="Chung M."/>
            <person name="Chen C."/>
            <person name="Shaw J."/>
            <person name="Wu H."/>
            <person name="Hsiao K."/>
            <person name="Chao Y."/>
            <person name="Chu M."/>
            <person name="Cheng C."/>
            <person name="Hour A."/>
            <person name="Lee P."/>
            <person name="Lin S."/>
            <person name="Lin Y."/>
            <person name="Liou J."/>
            <person name="Liu S."/>
            <person name="Hsing Y."/>
            <person name="Raghuvanshi S."/>
            <person name="Mohanty A."/>
            <person name="Bharti A.K."/>
            <person name="Gaur A."/>
            <person name="Gupta V."/>
            <person name="Kumar D."/>
            <person name="Ravi V."/>
            <person name="Vij S."/>
            <person name="Kapur A."/>
            <person name="Khurana P."/>
            <person name="Khurana P."/>
            <person name="Khurana J.P."/>
            <person name="Tyagi A.K."/>
            <person name="Gaikwad K."/>
            <person name="Singh A."/>
            <person name="Dalal V."/>
            <person name="Srivastava S."/>
            <person name="Dixit A."/>
            <person name="Pal A.K."/>
            <person name="Ghazi I.A."/>
            <person name="Yadav M."/>
            <person name="Pandit A."/>
            <person name="Bhargava A."/>
            <person name="Sureshbabu K."/>
            <person name="Batra K."/>
            <person name="Sharma T.R."/>
            <person name="Mohapatra T."/>
            <person name="Singh N.K."/>
            <person name="Messing J."/>
            <person name="Nelson A.B."/>
            <person name="Fuks G."/>
            <person name="Kavchok S."/>
            <person name="Keizer G."/>
            <person name="Linton E."/>
            <person name="Llaca V."/>
            <person name="Song R."/>
            <person name="Tanyolac B."/>
            <person name="Young S."/>
            <person name="Ho-Il K."/>
            <person name="Hahn J.H."/>
            <person name="Sangsakoo G."/>
            <person name="Vanavichit A."/>
            <person name="de Mattos Luiz.A.T."/>
            <person name="Zimmer P.D."/>
            <person name="Malone G."/>
            <person name="Dellagostin O."/>
            <person name="de Oliveira A.C."/>
            <person name="Bevan M."/>
            <person name="Bancroft I."/>
            <person name="Minx P."/>
            <person name="Cordum H."/>
            <person name="Wilson R."/>
            <person name="Cheng Z."/>
            <person name="Jin W."/>
            <person name="Jiang J."/>
            <person name="Leong S.A."/>
            <person name="Iwama H."/>
            <person name="Gojobori T."/>
            <person name="Itoh T."/>
            <person name="Niimura Y."/>
            <person name="Fujii Y."/>
            <person name="Habara T."/>
            <person name="Sakai H."/>
            <person name="Sato Y."/>
            <person name="Wilson G."/>
            <person name="Kumar K."/>
            <person name="McCouch S."/>
            <person name="Juretic N."/>
            <person name="Hoen D."/>
            <person name="Wright S."/>
            <person name="Bruskiewich R."/>
            <person name="Bureau T."/>
            <person name="Miyao A."/>
            <person name="Hirochika H."/>
            <person name="Nishikawa T."/>
            <person name="Kadowaki K."/>
            <person name="Sugiura M."/>
            <person name="Burr B."/>
            <person name="Sasaki T."/>
        </authorList>
    </citation>
    <scope>NUCLEOTIDE SEQUENCE [LARGE SCALE GENOMIC DNA]</scope>
    <source>
        <strain evidence="3">cv. Nipponbare</strain>
    </source>
</reference>
<name>A0A0P0YA46_ORYSJ</name>
<proteinExistence type="predicted"/>
<feature type="compositionally biased region" description="Basic and acidic residues" evidence="1">
    <location>
        <begin position="185"/>
        <end position="204"/>
    </location>
</feature>
<feature type="compositionally biased region" description="Basic and acidic residues" evidence="1">
    <location>
        <begin position="105"/>
        <end position="114"/>
    </location>
</feature>
<organism evidence="2 3">
    <name type="scientific">Oryza sativa subsp. japonica</name>
    <name type="common">Rice</name>
    <dbReference type="NCBI Taxonomy" id="39947"/>
    <lineage>
        <taxon>Eukaryota</taxon>
        <taxon>Viridiplantae</taxon>
        <taxon>Streptophyta</taxon>
        <taxon>Embryophyta</taxon>
        <taxon>Tracheophyta</taxon>
        <taxon>Spermatophyta</taxon>
        <taxon>Magnoliopsida</taxon>
        <taxon>Liliopsida</taxon>
        <taxon>Poales</taxon>
        <taxon>Poaceae</taxon>
        <taxon>BOP clade</taxon>
        <taxon>Oryzoideae</taxon>
        <taxon>Oryzeae</taxon>
        <taxon>Oryzinae</taxon>
        <taxon>Oryza</taxon>
        <taxon>Oryza sativa</taxon>
    </lineage>
</organism>
<evidence type="ECO:0000313" key="2">
    <source>
        <dbReference type="EMBL" id="BAT17094.1"/>
    </source>
</evidence>